<dbReference type="AlphaFoldDB" id="A0A930Y6D9"/>
<reference evidence="7" key="1">
    <citation type="submission" date="2020-11" db="EMBL/GenBank/DDBJ databases">
        <title>Nocardioides sp. CBS4Y-1, whole genome shotgun sequence.</title>
        <authorList>
            <person name="Tuo L."/>
        </authorList>
    </citation>
    <scope>NUCLEOTIDE SEQUENCE</scope>
    <source>
        <strain evidence="7">CBS4Y-1</strain>
    </source>
</reference>
<dbReference type="PANTHER" id="PTHR39087">
    <property type="entry name" value="UPF0104 MEMBRANE PROTEIN MJ1595"/>
    <property type="match status" value="1"/>
</dbReference>
<evidence type="ECO:0000256" key="4">
    <source>
        <dbReference type="ARBA" id="ARBA00022989"/>
    </source>
</evidence>
<evidence type="ECO:0000256" key="6">
    <source>
        <dbReference type="SAM" id="Phobius"/>
    </source>
</evidence>
<accession>A0A930Y6D9</accession>
<proteinExistence type="predicted"/>
<protein>
    <submittedName>
        <fullName evidence="7">Flippase-like domain-containing protein</fullName>
    </submittedName>
</protein>
<dbReference type="Pfam" id="PF03706">
    <property type="entry name" value="LPG_synthase_TM"/>
    <property type="match status" value="1"/>
</dbReference>
<gene>
    <name evidence="7" type="ORF">ISG29_03985</name>
</gene>
<feature type="transmembrane region" description="Helical" evidence="6">
    <location>
        <begin position="306"/>
        <end position="326"/>
    </location>
</feature>
<evidence type="ECO:0000256" key="1">
    <source>
        <dbReference type="ARBA" id="ARBA00004651"/>
    </source>
</evidence>
<keyword evidence="2" id="KW-1003">Cell membrane</keyword>
<feature type="transmembrane region" description="Helical" evidence="6">
    <location>
        <begin position="49"/>
        <end position="70"/>
    </location>
</feature>
<dbReference type="EMBL" id="JADIVZ010000001">
    <property type="protein sequence ID" value="MBF4160836.1"/>
    <property type="molecule type" value="Genomic_DNA"/>
</dbReference>
<dbReference type="Proteomes" id="UP000656804">
    <property type="component" value="Unassembled WGS sequence"/>
</dbReference>
<dbReference type="GO" id="GO:0005886">
    <property type="term" value="C:plasma membrane"/>
    <property type="evidence" value="ECO:0007669"/>
    <property type="project" value="UniProtKB-SubCell"/>
</dbReference>
<feature type="transmembrane region" description="Helical" evidence="6">
    <location>
        <begin position="235"/>
        <end position="262"/>
    </location>
</feature>
<feature type="transmembrane region" description="Helical" evidence="6">
    <location>
        <begin position="82"/>
        <end position="103"/>
    </location>
</feature>
<sequence>MNRIPPSVLRRLLLVGATTTAVALAVPRLVGVPWGNVATVLTAVPAPWIVGLVLLWAAGLATHTVTLTAAMPGLSHRRAATLSLTGSFVANVLPLGGAAGIALNTRMARTWGFGPREVASYTLVTNVWDVLAKLAVASAAAALVTRAGLVLPGIGLVAGVAGALFVVSALLLLSDRCARVVATWLDVLSERLFRRWPRVPAGWGGAVLATRRTAAATAREQWAGLSGGMAGYTTLLLLLLAGCLHVTGAGVPLLGLAAGFAVERVLTLAALTPGGAGPVEVGLTAVLVASGGDPVGVVAGVLCYRLLTFALEIPVGGLWWAGWVLARRRSVPTRRSVVAAR</sequence>
<organism evidence="7 8">
    <name type="scientific">Nocardioides acrostichi</name>
    <dbReference type="NCBI Taxonomy" id="2784339"/>
    <lineage>
        <taxon>Bacteria</taxon>
        <taxon>Bacillati</taxon>
        <taxon>Actinomycetota</taxon>
        <taxon>Actinomycetes</taxon>
        <taxon>Propionibacteriales</taxon>
        <taxon>Nocardioidaceae</taxon>
        <taxon>Nocardioides</taxon>
    </lineage>
</organism>
<dbReference type="InterPro" id="IPR022791">
    <property type="entry name" value="L-PG_synthase/AglD"/>
</dbReference>
<evidence type="ECO:0000256" key="3">
    <source>
        <dbReference type="ARBA" id="ARBA00022692"/>
    </source>
</evidence>
<comment type="subcellular location">
    <subcellularLocation>
        <location evidence="1">Cell membrane</location>
        <topology evidence="1">Multi-pass membrane protein</topology>
    </subcellularLocation>
</comment>
<keyword evidence="5 6" id="KW-0472">Membrane</keyword>
<name>A0A930Y6D9_9ACTN</name>
<keyword evidence="4 6" id="KW-1133">Transmembrane helix</keyword>
<evidence type="ECO:0000313" key="7">
    <source>
        <dbReference type="EMBL" id="MBF4160836.1"/>
    </source>
</evidence>
<evidence type="ECO:0000256" key="2">
    <source>
        <dbReference type="ARBA" id="ARBA00022475"/>
    </source>
</evidence>
<dbReference type="PANTHER" id="PTHR39087:SF2">
    <property type="entry name" value="UPF0104 MEMBRANE PROTEIN MJ1595"/>
    <property type="match status" value="1"/>
</dbReference>
<keyword evidence="3 6" id="KW-0812">Transmembrane</keyword>
<comment type="caution">
    <text evidence="7">The sequence shown here is derived from an EMBL/GenBank/DDBJ whole genome shotgun (WGS) entry which is preliminary data.</text>
</comment>
<dbReference type="RefSeq" id="WP_194502008.1">
    <property type="nucleotide sequence ID" value="NZ_JADIVZ010000001.1"/>
</dbReference>
<feature type="transmembrane region" description="Helical" evidence="6">
    <location>
        <begin position="149"/>
        <end position="173"/>
    </location>
</feature>
<keyword evidence="8" id="KW-1185">Reference proteome</keyword>
<evidence type="ECO:0000256" key="5">
    <source>
        <dbReference type="ARBA" id="ARBA00023136"/>
    </source>
</evidence>
<evidence type="ECO:0000313" key="8">
    <source>
        <dbReference type="Proteomes" id="UP000656804"/>
    </source>
</evidence>